<dbReference type="PROSITE" id="PS50110">
    <property type="entry name" value="RESPONSE_REGULATORY"/>
    <property type="match status" value="1"/>
</dbReference>
<dbReference type="EMBL" id="JBHTKA010000007">
    <property type="protein sequence ID" value="MFD1001384.1"/>
    <property type="molecule type" value="Genomic_DNA"/>
</dbReference>
<evidence type="ECO:0000313" key="3">
    <source>
        <dbReference type="EMBL" id="MFD1001384.1"/>
    </source>
</evidence>
<dbReference type="InterPro" id="IPR011006">
    <property type="entry name" value="CheY-like_superfamily"/>
</dbReference>
<dbReference type="InterPro" id="IPR052893">
    <property type="entry name" value="TCS_response_regulator"/>
</dbReference>
<dbReference type="SUPFAM" id="SSF52172">
    <property type="entry name" value="CheY-like"/>
    <property type="match status" value="1"/>
</dbReference>
<dbReference type="RefSeq" id="WP_377581072.1">
    <property type="nucleotide sequence ID" value="NZ_JBHTKA010000007.1"/>
</dbReference>
<reference evidence="4" key="1">
    <citation type="journal article" date="2019" name="Int. J. Syst. Evol. Microbiol.">
        <title>The Global Catalogue of Microorganisms (GCM) 10K type strain sequencing project: providing services to taxonomists for standard genome sequencing and annotation.</title>
        <authorList>
            <consortium name="The Broad Institute Genomics Platform"/>
            <consortium name="The Broad Institute Genome Sequencing Center for Infectious Disease"/>
            <person name="Wu L."/>
            <person name="Ma J."/>
        </authorList>
    </citation>
    <scope>NUCLEOTIDE SEQUENCE [LARGE SCALE GENOMIC DNA]</scope>
    <source>
        <strain evidence="4">CCUG 58938</strain>
    </source>
</reference>
<keyword evidence="1" id="KW-0597">Phosphoprotein</keyword>
<organism evidence="3 4">
    <name type="scientific">Ohtaekwangia kribbensis</name>
    <dbReference type="NCBI Taxonomy" id="688913"/>
    <lineage>
        <taxon>Bacteria</taxon>
        <taxon>Pseudomonadati</taxon>
        <taxon>Bacteroidota</taxon>
        <taxon>Cytophagia</taxon>
        <taxon>Cytophagales</taxon>
        <taxon>Fulvivirgaceae</taxon>
        <taxon>Ohtaekwangia</taxon>
    </lineage>
</organism>
<sequence length="130" mass="14615">MKKVLLVDDDQVCNLISKKTLQRMGIVNEVHTALNGEEAINLLNDYFQGALSLPDVILLDLNMPIMDGFSFIEAFKRLNIPNKDSMRIVIVSSSQNPNDVRKAKEMGITAFLTKPVTETNLRSAFEDFIN</sequence>
<protein>
    <submittedName>
        <fullName evidence="3">Response regulator</fullName>
    </submittedName>
</protein>
<dbReference type="Proteomes" id="UP001597112">
    <property type="component" value="Unassembled WGS sequence"/>
</dbReference>
<feature type="modified residue" description="4-aspartylphosphate" evidence="1">
    <location>
        <position position="60"/>
    </location>
</feature>
<dbReference type="SMART" id="SM00448">
    <property type="entry name" value="REC"/>
    <property type="match status" value="1"/>
</dbReference>
<comment type="caution">
    <text evidence="3">The sequence shown here is derived from an EMBL/GenBank/DDBJ whole genome shotgun (WGS) entry which is preliminary data.</text>
</comment>
<dbReference type="PANTHER" id="PTHR44520">
    <property type="entry name" value="RESPONSE REGULATOR RCP1-RELATED"/>
    <property type="match status" value="1"/>
</dbReference>
<feature type="domain" description="Response regulatory" evidence="2">
    <location>
        <begin position="3"/>
        <end position="129"/>
    </location>
</feature>
<dbReference type="InterPro" id="IPR001789">
    <property type="entry name" value="Sig_transdc_resp-reg_receiver"/>
</dbReference>
<dbReference type="Pfam" id="PF00072">
    <property type="entry name" value="Response_reg"/>
    <property type="match status" value="1"/>
</dbReference>
<evidence type="ECO:0000256" key="1">
    <source>
        <dbReference type="PROSITE-ProRule" id="PRU00169"/>
    </source>
</evidence>
<evidence type="ECO:0000259" key="2">
    <source>
        <dbReference type="PROSITE" id="PS50110"/>
    </source>
</evidence>
<dbReference type="Gene3D" id="3.40.50.2300">
    <property type="match status" value="1"/>
</dbReference>
<gene>
    <name evidence="3" type="ORF">ACFQ21_18800</name>
</gene>
<keyword evidence="4" id="KW-1185">Reference proteome</keyword>
<proteinExistence type="predicted"/>
<evidence type="ECO:0000313" key="4">
    <source>
        <dbReference type="Proteomes" id="UP001597112"/>
    </source>
</evidence>
<dbReference type="PANTHER" id="PTHR44520:SF2">
    <property type="entry name" value="RESPONSE REGULATOR RCP1"/>
    <property type="match status" value="1"/>
</dbReference>
<accession>A0ABW3K5G5</accession>
<name>A0ABW3K5G5_9BACT</name>